<dbReference type="Proteomes" id="UP000045824">
    <property type="component" value="Unassembled WGS sequence"/>
</dbReference>
<protein>
    <submittedName>
        <fullName evidence="1">Putative adhesin</fullName>
    </submittedName>
</protein>
<name>A0A0T9L894_YERKR</name>
<evidence type="ECO:0000313" key="2">
    <source>
        <dbReference type="Proteomes" id="UP000045824"/>
    </source>
</evidence>
<evidence type="ECO:0000313" key="1">
    <source>
        <dbReference type="EMBL" id="CNE67174.1"/>
    </source>
</evidence>
<dbReference type="AlphaFoldDB" id="A0A0T9L894"/>
<proteinExistence type="predicted"/>
<accession>A0A0T9L894</accession>
<sequence>MSKDKLHSNYDSVQEQTGIFAGKGGFDITVGEHAQLDGAVIASTIIIRDLDKQQQNVDDLSRDTDNANGSIGPIFDKEKEQNCLKEAQLIGEIGGQAMDI</sequence>
<dbReference type="EMBL" id="CPYI01000006">
    <property type="protein sequence ID" value="CNE67174.1"/>
    <property type="molecule type" value="Genomic_DNA"/>
</dbReference>
<reference evidence="1 2" key="1">
    <citation type="submission" date="2015-03" db="EMBL/GenBank/DDBJ databases">
        <authorList>
            <person name="Murphy D."/>
        </authorList>
    </citation>
    <scope>NUCLEOTIDE SEQUENCE [LARGE SCALE GENOMIC DNA]</scope>
    <source>
        <strain evidence="1 2">FCF326</strain>
    </source>
</reference>
<organism evidence="1 2">
    <name type="scientific">Yersinia kristensenii</name>
    <dbReference type="NCBI Taxonomy" id="28152"/>
    <lineage>
        <taxon>Bacteria</taxon>
        <taxon>Pseudomonadati</taxon>
        <taxon>Pseudomonadota</taxon>
        <taxon>Gammaproteobacteria</taxon>
        <taxon>Enterobacterales</taxon>
        <taxon>Yersiniaceae</taxon>
        <taxon>Yersinia</taxon>
    </lineage>
</organism>
<gene>
    <name evidence="1" type="ORF">ERS008491_01944</name>
</gene>